<dbReference type="PANTHER" id="PTHR45418:SF1">
    <property type="entry name" value="CANCER_TESTIS ANTIGEN 55"/>
    <property type="match status" value="1"/>
</dbReference>
<dbReference type="STRING" id="246404.A0A507FFC1"/>
<name>A0A507FFC1_9FUNG</name>
<dbReference type="CDD" id="cd18038">
    <property type="entry name" value="DEXXQc_Helz-like"/>
    <property type="match status" value="1"/>
</dbReference>
<evidence type="ECO:0000259" key="4">
    <source>
        <dbReference type="Pfam" id="PF13086"/>
    </source>
</evidence>
<accession>A0A507FFC1</accession>
<reference evidence="6 7" key="1">
    <citation type="journal article" date="2019" name="Sci. Rep.">
        <title>Comparative genomics of chytrid fungi reveal insights into the obligate biotrophic and pathogenic lifestyle of Synchytrium endobioticum.</title>
        <authorList>
            <person name="van de Vossenberg B.T.L.H."/>
            <person name="Warris S."/>
            <person name="Nguyen H.D.T."/>
            <person name="van Gent-Pelzer M.P.E."/>
            <person name="Joly D.L."/>
            <person name="van de Geest H.C."/>
            <person name="Bonants P.J.M."/>
            <person name="Smith D.S."/>
            <person name="Levesque C.A."/>
            <person name="van der Lee T.A.J."/>
        </authorList>
    </citation>
    <scope>NUCLEOTIDE SEQUENCE [LARGE SCALE GENOMIC DNA]</scope>
    <source>
        <strain evidence="6 7">CBS 675.73</strain>
    </source>
</reference>
<dbReference type="EMBL" id="QEAP01000126">
    <property type="protein sequence ID" value="TPX74435.1"/>
    <property type="molecule type" value="Genomic_DNA"/>
</dbReference>
<feature type="domain" description="DNA2/NAM7 helicase helicase" evidence="4">
    <location>
        <begin position="384"/>
        <end position="454"/>
    </location>
</feature>
<organism evidence="6 7">
    <name type="scientific">Chytriomyces confervae</name>
    <dbReference type="NCBI Taxonomy" id="246404"/>
    <lineage>
        <taxon>Eukaryota</taxon>
        <taxon>Fungi</taxon>
        <taxon>Fungi incertae sedis</taxon>
        <taxon>Chytridiomycota</taxon>
        <taxon>Chytridiomycota incertae sedis</taxon>
        <taxon>Chytridiomycetes</taxon>
        <taxon>Chytridiales</taxon>
        <taxon>Chytriomycetaceae</taxon>
        <taxon>Chytriomyces</taxon>
    </lineage>
</organism>
<dbReference type="GO" id="GO:0003723">
    <property type="term" value="F:RNA binding"/>
    <property type="evidence" value="ECO:0007669"/>
    <property type="project" value="InterPro"/>
</dbReference>
<dbReference type="SUPFAM" id="SSF52540">
    <property type="entry name" value="P-loop containing nucleoside triphosphate hydrolases"/>
    <property type="match status" value="1"/>
</dbReference>
<evidence type="ECO:0000256" key="3">
    <source>
        <dbReference type="ARBA" id="ARBA00023158"/>
    </source>
</evidence>
<keyword evidence="2" id="KW-0963">Cytoplasm</keyword>
<dbReference type="InterPro" id="IPR026122">
    <property type="entry name" value="MOV-10/SDE3_DEXXQ/H-box"/>
</dbReference>
<evidence type="ECO:0000259" key="5">
    <source>
        <dbReference type="Pfam" id="PF13087"/>
    </source>
</evidence>
<dbReference type="Gene3D" id="3.40.50.300">
    <property type="entry name" value="P-loop containing nucleotide triphosphate hydrolases"/>
    <property type="match status" value="2"/>
</dbReference>
<keyword evidence="7" id="KW-1185">Reference proteome</keyword>
<dbReference type="GO" id="GO:0032574">
    <property type="term" value="F:5'-3' RNA helicase activity"/>
    <property type="evidence" value="ECO:0007669"/>
    <property type="project" value="InterPro"/>
</dbReference>
<dbReference type="AlphaFoldDB" id="A0A507FFC1"/>
<proteinExistence type="predicted"/>
<dbReference type="Pfam" id="PF13086">
    <property type="entry name" value="AAA_11"/>
    <property type="match status" value="2"/>
</dbReference>
<dbReference type="OrthoDB" id="6513042at2759"/>
<gene>
    <name evidence="6" type="ORF">CcCBS67573_g04297</name>
</gene>
<dbReference type="GO" id="GO:0031047">
    <property type="term" value="P:regulatory ncRNA-mediated gene silencing"/>
    <property type="evidence" value="ECO:0007669"/>
    <property type="project" value="UniProtKB-KW"/>
</dbReference>
<dbReference type="GO" id="GO:0005737">
    <property type="term" value="C:cytoplasm"/>
    <property type="evidence" value="ECO:0007669"/>
    <property type="project" value="UniProtKB-SubCell"/>
</dbReference>
<sequence>MLKLCSEPPDAISGLSIVSFCAAPNDPITLRLSHDASQSPALSLSLVHIDIMPPSAGFTVSIGSKEAKQVMSHLCNVPLARPLHLYLSKKKLPTTATANAWIILAFRFDSNSFVAPKGNPQFISENIFMVAKSIVSLDRLSRAFIMDVFAKPFIPDHIKDFNKANAQVIASTPPPTTGFEKYFESWVPASQIHLKPPILPTFSETSETNYQVLNAATHSAHFNHLLGLEHRTRTANMAGFNLYDVQISIRGDIAVLIVPGVTEDSPRLKIGDVLKIRWLSFGHRRTEHLTHVLNVVRRKAEVHFAAEHFRFLSQTLNSFNVQFSFNDLGFRYAKKALASLQPWIDSTRIGNSMLFPEPEDTVGRLGTEIKSEGSFSVQFFDGALNWSQKKAVQAVVSKKYGDVPFLIWGPPGTGKTKTCIECIHQIVVGQPGARILACAPSHSAADTLTRQLRAFLKPGELLRLNASTRPFNEVPDAILAYTFTETDDTSAGKGGKGGEFFSVPPMKALLSTRVVVCTCEDAGILAQCGITNRMIRKTREAFWRSTMSDYGVFCTEVGEEQIQGKLFWSHLFIDEAGQATEPESLIPISVVASEPLVSKKSVDTVQIVLSGDHMQLGPIVNDSNARELGLKKSLFERLIRRPLYRDHPESRCEPRTNELEEGEIEETHGFDGLTESLVIGDVVAPFANLVRNYRSHPSFLMIPSHLYYHNTLIPAASKALTHSLVGSPLLLNPEMPVLFYGIEGKDERILHSNGLNESENSSPGWYNSAEALHVRDIVELLLNEGVSVRDIGVMAPFREQVKLIRVLLRANGCGAVDVGTVEDYQGMERRVIILSTVRSRVSFLEGDLQNDLGIVRKPERLNVAMTRAQALFVGVGNPCLLATDPEWVAFLAFFSRNGCYTGSPLPQNIIQESHSGAAGNYGALERARDSALLLESVPQTKWLGAGVGGDSAGFGSAGGGGGGVMGVGQSEEDLALDWATAWLGGLELE</sequence>
<evidence type="ECO:0000313" key="6">
    <source>
        <dbReference type="EMBL" id="TPX74435.1"/>
    </source>
</evidence>
<dbReference type="InterPro" id="IPR041679">
    <property type="entry name" value="DNA2/NAM7-like_C"/>
</dbReference>
<evidence type="ECO:0000313" key="7">
    <source>
        <dbReference type="Proteomes" id="UP000320333"/>
    </source>
</evidence>
<dbReference type="Pfam" id="PF13087">
    <property type="entry name" value="AAA_12"/>
    <property type="match status" value="1"/>
</dbReference>
<evidence type="ECO:0000256" key="2">
    <source>
        <dbReference type="ARBA" id="ARBA00022490"/>
    </source>
</evidence>
<comment type="subcellular location">
    <subcellularLocation>
        <location evidence="1">Cytoplasm</location>
    </subcellularLocation>
</comment>
<dbReference type="CDD" id="cd18808">
    <property type="entry name" value="SF1_C_Upf1"/>
    <property type="match status" value="1"/>
</dbReference>
<protein>
    <submittedName>
        <fullName evidence="6">Uncharacterized protein</fullName>
    </submittedName>
</protein>
<feature type="domain" description="DNA2/NAM7 helicase helicase" evidence="4">
    <location>
        <begin position="554"/>
        <end position="620"/>
    </location>
</feature>
<keyword evidence="3" id="KW-0943">RNA-mediated gene silencing</keyword>
<dbReference type="InterPro" id="IPR047187">
    <property type="entry name" value="SF1_C_Upf1"/>
</dbReference>
<dbReference type="PANTHER" id="PTHR45418">
    <property type="entry name" value="CANCER/TESTIS ANTIGEN 55"/>
    <property type="match status" value="1"/>
</dbReference>
<dbReference type="InterPro" id="IPR041677">
    <property type="entry name" value="DNA2/NAM7_AAA_11"/>
</dbReference>
<dbReference type="Proteomes" id="UP000320333">
    <property type="component" value="Unassembled WGS sequence"/>
</dbReference>
<dbReference type="InterPro" id="IPR027417">
    <property type="entry name" value="P-loop_NTPase"/>
</dbReference>
<comment type="caution">
    <text evidence="6">The sequence shown here is derived from an EMBL/GenBank/DDBJ whole genome shotgun (WGS) entry which is preliminary data.</text>
</comment>
<feature type="domain" description="DNA2/NAM7 helicase-like C-terminal" evidence="5">
    <location>
        <begin position="687"/>
        <end position="877"/>
    </location>
</feature>
<evidence type="ECO:0000256" key="1">
    <source>
        <dbReference type="ARBA" id="ARBA00004496"/>
    </source>
</evidence>